<dbReference type="PANTHER" id="PTHR10773:SF19">
    <property type="match status" value="1"/>
</dbReference>
<evidence type="ECO:0000313" key="2">
    <source>
        <dbReference type="EMBL" id="KAK7603928.1"/>
    </source>
</evidence>
<dbReference type="AlphaFoldDB" id="A0AAN9TTL9"/>
<proteinExistence type="predicted"/>
<feature type="coiled-coil region" evidence="1">
    <location>
        <begin position="359"/>
        <end position="393"/>
    </location>
</feature>
<accession>A0AAN9TTL9</accession>
<name>A0AAN9TTL9_9HEMI</name>
<sequence>MIINGVYSHVGNENILKVTYKKASDQSNQEDAYDANFEMEDEGNHNAAHWLFDDLPLKKRVRHKFPKPDEWLKNRRKQLRQEGKSYVTRRGILMPEKQFSIKECSRCPLKCHEYFTADELKEMFDNFWKMDLQNKRQYLSQLVEETTVKRVRTKSAQSRRSLTRYYYLIKDSTQKKKVCRSFFMEVFKVSSNFIRTVCKKRLKSGIIEKDLRGKRPPSNKRPTAVRNLIKNHINLFRRPQNNGKIGDREYLPSCLTLKSMYDSYVTECEKKDVQPEKYWLYADVFHKDFNLHFRKPTKSNDTVVVKVTSNEVSEELNHKSPSIASLGEEIVSNISSHPVTTVALDDPRISCSTETKNSSVDYKRLYEEEVKKNDQLQKEIHKLTLMLKNNNEKFDYLL</sequence>
<dbReference type="EMBL" id="JBBCAQ010000004">
    <property type="protein sequence ID" value="KAK7603928.1"/>
    <property type="molecule type" value="Genomic_DNA"/>
</dbReference>
<reference evidence="2 3" key="1">
    <citation type="submission" date="2024-03" db="EMBL/GenBank/DDBJ databases">
        <title>Adaptation during the transition from Ophiocordyceps entomopathogen to insect associate is accompanied by gene loss and intensified selection.</title>
        <authorList>
            <person name="Ward C.M."/>
            <person name="Onetto C.A."/>
            <person name="Borneman A.R."/>
        </authorList>
    </citation>
    <scope>NUCLEOTIDE SEQUENCE [LARGE SCALE GENOMIC DNA]</scope>
    <source>
        <strain evidence="2">AWRI1</strain>
        <tissue evidence="2">Single Adult Female</tissue>
    </source>
</reference>
<gene>
    <name evidence="2" type="ORF">V9T40_004201</name>
</gene>
<dbReference type="Proteomes" id="UP001367676">
    <property type="component" value="Unassembled WGS sequence"/>
</dbReference>
<dbReference type="PANTHER" id="PTHR10773">
    <property type="entry name" value="DNA-DIRECTED RNA POLYMERASES I, II, AND III SUBUNIT RPABC2"/>
    <property type="match status" value="1"/>
</dbReference>
<keyword evidence="1" id="KW-0175">Coiled coil</keyword>
<organism evidence="2 3">
    <name type="scientific">Parthenolecanium corni</name>
    <dbReference type="NCBI Taxonomy" id="536013"/>
    <lineage>
        <taxon>Eukaryota</taxon>
        <taxon>Metazoa</taxon>
        <taxon>Ecdysozoa</taxon>
        <taxon>Arthropoda</taxon>
        <taxon>Hexapoda</taxon>
        <taxon>Insecta</taxon>
        <taxon>Pterygota</taxon>
        <taxon>Neoptera</taxon>
        <taxon>Paraneoptera</taxon>
        <taxon>Hemiptera</taxon>
        <taxon>Sternorrhyncha</taxon>
        <taxon>Coccoidea</taxon>
        <taxon>Coccidae</taxon>
        <taxon>Parthenolecanium</taxon>
    </lineage>
</organism>
<evidence type="ECO:0000313" key="3">
    <source>
        <dbReference type="Proteomes" id="UP001367676"/>
    </source>
</evidence>
<keyword evidence="3" id="KW-1185">Reference proteome</keyword>
<protein>
    <submittedName>
        <fullName evidence="2">Uncharacterized protein</fullName>
    </submittedName>
</protein>
<evidence type="ECO:0000256" key="1">
    <source>
        <dbReference type="SAM" id="Coils"/>
    </source>
</evidence>
<comment type="caution">
    <text evidence="2">The sequence shown here is derived from an EMBL/GenBank/DDBJ whole genome shotgun (WGS) entry which is preliminary data.</text>
</comment>